<proteinExistence type="predicted"/>
<dbReference type="Pfam" id="PF09956">
    <property type="entry name" value="Phage_cement_2"/>
    <property type="match status" value="1"/>
</dbReference>
<sequence length="123" mass="12503">MKNFVAQSNVITVPTEALLLGDSVIGGKGYLLSGGLFGVACATVEVTDIGQGKDCSIAVTGIFDLPKQPSQAWSVGTKVYWDAANERATTTATGNTLIGIAMQATGGTAGETIGRVRLNGVAV</sequence>
<gene>
    <name evidence="1" type="ORF">JHX87_08610</name>
</gene>
<dbReference type="Proteomes" id="UP001219349">
    <property type="component" value="Chromosome"/>
</dbReference>
<evidence type="ECO:0000313" key="1">
    <source>
        <dbReference type="EMBL" id="WCR08834.1"/>
    </source>
</evidence>
<protein>
    <submittedName>
        <fullName evidence="1">DUF2190 family protein</fullName>
    </submittedName>
</protein>
<dbReference type="RefSeq" id="WP_271886785.1">
    <property type="nucleotide sequence ID" value="NZ_CP067136.1"/>
</dbReference>
<evidence type="ECO:0000313" key="2">
    <source>
        <dbReference type="Proteomes" id="UP001219349"/>
    </source>
</evidence>
<accession>A0ABY7SPC0</accession>
<organism evidence="1 2">
    <name type="scientific">Paracoccus fistulariae</name>
    <dbReference type="NCBI Taxonomy" id="658446"/>
    <lineage>
        <taxon>Bacteria</taxon>
        <taxon>Pseudomonadati</taxon>
        <taxon>Pseudomonadota</taxon>
        <taxon>Alphaproteobacteria</taxon>
        <taxon>Rhodobacterales</taxon>
        <taxon>Paracoccaceae</taxon>
        <taxon>Paracoccus</taxon>
    </lineage>
</organism>
<dbReference type="InterPro" id="IPR011231">
    <property type="entry name" value="Phage_VT1-Sakai_H0018"/>
</dbReference>
<dbReference type="EMBL" id="CP067136">
    <property type="protein sequence ID" value="WCR08834.1"/>
    <property type="molecule type" value="Genomic_DNA"/>
</dbReference>
<name>A0ABY7SPC0_9RHOB</name>
<keyword evidence="2" id="KW-1185">Reference proteome</keyword>
<reference evidence="1 2" key="1">
    <citation type="submission" date="2021-01" db="EMBL/GenBank/DDBJ databases">
        <title>Biogeographic distribution of Paracoccus.</title>
        <authorList>
            <person name="Hollensteiner J."/>
            <person name="Leineberger J."/>
            <person name="Brinkhoff T."/>
            <person name="Daniel R."/>
        </authorList>
    </citation>
    <scope>NUCLEOTIDE SEQUENCE [LARGE SCALE GENOMIC DNA]</scope>
    <source>
        <strain evidence="1 2">KCTC 22803</strain>
    </source>
</reference>